<evidence type="ECO:0000256" key="1">
    <source>
        <dbReference type="ARBA" id="ARBA00007953"/>
    </source>
</evidence>
<dbReference type="PROSITE" id="PS50984">
    <property type="entry name" value="TRUD"/>
    <property type="match status" value="1"/>
</dbReference>
<dbReference type="PANTHER" id="PTHR13326">
    <property type="entry name" value="TRNA PSEUDOURIDINE SYNTHASE D"/>
    <property type="match status" value="1"/>
</dbReference>
<evidence type="ECO:0000313" key="7">
    <source>
        <dbReference type="Proteomes" id="UP001209570"/>
    </source>
</evidence>
<organism evidence="6 7">
    <name type="scientific">Pythium insidiosum</name>
    <name type="common">Pythiosis disease agent</name>
    <dbReference type="NCBI Taxonomy" id="114742"/>
    <lineage>
        <taxon>Eukaryota</taxon>
        <taxon>Sar</taxon>
        <taxon>Stramenopiles</taxon>
        <taxon>Oomycota</taxon>
        <taxon>Peronosporomycetes</taxon>
        <taxon>Pythiales</taxon>
        <taxon>Pythiaceae</taxon>
        <taxon>Pythium</taxon>
    </lineage>
</organism>
<feature type="domain" description="TRUD" evidence="5">
    <location>
        <begin position="437"/>
        <end position="689"/>
    </location>
</feature>
<dbReference type="EMBL" id="JAKCXM010000019">
    <property type="protein sequence ID" value="KAJ0407619.1"/>
    <property type="molecule type" value="Genomic_DNA"/>
</dbReference>
<evidence type="ECO:0000256" key="2">
    <source>
        <dbReference type="ARBA" id="ARBA00022694"/>
    </source>
</evidence>
<feature type="region of interest" description="Disordered" evidence="4">
    <location>
        <begin position="1"/>
        <end position="49"/>
    </location>
</feature>
<dbReference type="PIRSF" id="PIRSF037016">
    <property type="entry name" value="Pseudouridin_synth_euk_prd"/>
    <property type="match status" value="1"/>
</dbReference>
<proteinExistence type="inferred from homology"/>
<dbReference type="GO" id="GO:0003723">
    <property type="term" value="F:RNA binding"/>
    <property type="evidence" value="ECO:0007669"/>
    <property type="project" value="InterPro"/>
</dbReference>
<dbReference type="GO" id="GO:0008033">
    <property type="term" value="P:tRNA processing"/>
    <property type="evidence" value="ECO:0007669"/>
    <property type="project" value="UniProtKB-KW"/>
</dbReference>
<keyword evidence="7" id="KW-1185">Reference proteome</keyword>
<reference evidence="6" key="1">
    <citation type="submission" date="2021-12" db="EMBL/GenBank/DDBJ databases">
        <title>Prjna785345.</title>
        <authorList>
            <person name="Rujirawat T."/>
            <person name="Krajaejun T."/>
        </authorList>
    </citation>
    <scope>NUCLEOTIDE SEQUENCE</scope>
    <source>
        <strain evidence="6">Pi057C3</strain>
    </source>
</reference>
<dbReference type="Gene3D" id="3.30.2350.20">
    <property type="entry name" value="TruD, catalytic domain"/>
    <property type="match status" value="2"/>
</dbReference>
<dbReference type="PANTHER" id="PTHR13326:SF21">
    <property type="entry name" value="PSEUDOURIDYLATE SYNTHASE PUS7L"/>
    <property type="match status" value="1"/>
</dbReference>
<dbReference type="InterPro" id="IPR042214">
    <property type="entry name" value="TruD_catalytic"/>
</dbReference>
<keyword evidence="3" id="KW-0413">Isomerase</keyword>
<name>A0AAD5LNY6_PYTIN</name>
<evidence type="ECO:0000256" key="4">
    <source>
        <dbReference type="SAM" id="MobiDB-lite"/>
    </source>
</evidence>
<dbReference type="GO" id="GO:0009982">
    <property type="term" value="F:pseudouridine synthase activity"/>
    <property type="evidence" value="ECO:0007669"/>
    <property type="project" value="InterPro"/>
</dbReference>
<dbReference type="GO" id="GO:0001522">
    <property type="term" value="P:pseudouridine synthesis"/>
    <property type="evidence" value="ECO:0007669"/>
    <property type="project" value="InterPro"/>
</dbReference>
<accession>A0AAD5LNY6</accession>
<dbReference type="InterPro" id="IPR001656">
    <property type="entry name" value="PsdUridine_synth_TruD"/>
</dbReference>
<evidence type="ECO:0000259" key="5">
    <source>
        <dbReference type="PROSITE" id="PS50984"/>
    </source>
</evidence>
<comment type="caution">
    <text evidence="6">The sequence shown here is derived from an EMBL/GenBank/DDBJ whole genome shotgun (WGS) entry which is preliminary data.</text>
</comment>
<evidence type="ECO:0000256" key="3">
    <source>
        <dbReference type="ARBA" id="ARBA00023235"/>
    </source>
</evidence>
<dbReference type="GO" id="GO:0005634">
    <property type="term" value="C:nucleus"/>
    <property type="evidence" value="ECO:0007669"/>
    <property type="project" value="TreeGrafter"/>
</dbReference>
<dbReference type="Pfam" id="PF01142">
    <property type="entry name" value="TruD"/>
    <property type="match status" value="2"/>
</dbReference>
<feature type="compositionally biased region" description="Gly residues" evidence="4">
    <location>
        <begin position="11"/>
        <end position="33"/>
    </location>
</feature>
<comment type="similarity">
    <text evidence="1">Belongs to the pseudouridine synthase TruD family.</text>
</comment>
<dbReference type="InterPro" id="IPR020119">
    <property type="entry name" value="PsdUridine_synth_TruD_CS"/>
</dbReference>
<dbReference type="CDD" id="cd02576">
    <property type="entry name" value="PseudoU_synth_ScPUS7"/>
    <property type="match status" value="1"/>
</dbReference>
<dbReference type="SUPFAM" id="SSF55120">
    <property type="entry name" value="Pseudouridine synthase"/>
    <property type="match status" value="1"/>
</dbReference>
<dbReference type="PROSITE" id="PS01268">
    <property type="entry name" value="UPF0024"/>
    <property type="match status" value="1"/>
</dbReference>
<protein>
    <recommendedName>
        <fullName evidence="5">TRUD domain-containing protein</fullName>
    </recommendedName>
</protein>
<gene>
    <name evidence="6" type="ORF">P43SY_010160</name>
</gene>
<dbReference type="Proteomes" id="UP001209570">
    <property type="component" value="Unassembled WGS sequence"/>
</dbReference>
<dbReference type="NCBIfam" id="TIGR00094">
    <property type="entry name" value="tRNA_TruD_broad"/>
    <property type="match status" value="1"/>
</dbReference>
<sequence>MGRGAHFSSRGRGGGGRGRGGGRSGGRSGGRGGAPSRMAAFRDPGYNDGVPKSVEEPVVGILRFLTPDVRGFHGTIKERYSDFVVREVDVHGAVVRLSDVKLAMSKEQKKELKISEIVKKHLLSFLCEPTSREDKAALPPNDGVNGEFRVNNRVRGLVGRISGRVLGLFNENKRQAAAAGDRLNIKQLRDVVEEVCDLQTADALTAFLQKLLEMRLAEQRSSNVEDGEAAESSNASVPQEELEFFFPEIAEKERRVRIHQSLRELGERLVVSDTVANANGVSVIRVRRLVVNGKKRKDIDGRSNRNRWPADRPNFLQFVLYKRNMETMSVMSQIGRAMGVNASSFTFAGTKDKRGITTQLVTVYRGSIEKLEALNRARKNLDDFNFVVGNPTYVSDRLKLGDLSGNRFSLAIRSLPSDDVISDEEIHRAVESWATRGFINYFGLQRFGTRSVATHEVGRAILRRDHKQVIDLIMNPQEGDATKITEARKHFQEHRDIDAAIQAFPPYYIAEHSVLRGLKTHGATAYSNAIACIPRHLRMMYTHSFQSYVWNMVASDRLDRYSTTEPVVGDLVLPVDASEDVPLVEDATPELDDVAKEDEPIPEDSSKKRKTLPKERPDVIVVTEENRSAFTIYDVVLPLPGYDIKLPENDLKDRYEEILQRDGVDFSALSRATNSEYHLPGSYRHLIRRPIDVVHEIKRYNDPTIPLVETDIDALQCRKAAASVPDGQYRALCLEFQLKPSSYATMAVRELMKQSSNVSAQLALKDECK</sequence>
<dbReference type="AlphaFoldDB" id="A0AAD5LNY6"/>
<keyword evidence="2" id="KW-0819">tRNA processing</keyword>
<evidence type="ECO:0000313" key="6">
    <source>
        <dbReference type="EMBL" id="KAJ0407619.1"/>
    </source>
</evidence>
<dbReference type="InterPro" id="IPR011760">
    <property type="entry name" value="PsdUridine_synth_TruD_insert"/>
</dbReference>
<dbReference type="InterPro" id="IPR020103">
    <property type="entry name" value="PsdUridine_synth_cat_dom_sf"/>
</dbReference>
<feature type="region of interest" description="Disordered" evidence="4">
    <location>
        <begin position="588"/>
        <end position="614"/>
    </location>
</feature>